<dbReference type="Proteomes" id="UP000729402">
    <property type="component" value="Unassembled WGS sequence"/>
</dbReference>
<reference evidence="1" key="2">
    <citation type="submission" date="2021-02" db="EMBL/GenBank/DDBJ databases">
        <authorList>
            <person name="Kimball J.A."/>
            <person name="Haas M.W."/>
            <person name="Macchietto M."/>
            <person name="Kono T."/>
            <person name="Duquette J."/>
            <person name="Shao M."/>
        </authorList>
    </citation>
    <scope>NUCLEOTIDE SEQUENCE</scope>
    <source>
        <tissue evidence="1">Fresh leaf tissue</tissue>
    </source>
</reference>
<comment type="caution">
    <text evidence="1">The sequence shown here is derived from an EMBL/GenBank/DDBJ whole genome shotgun (WGS) entry which is preliminary data.</text>
</comment>
<reference evidence="1" key="1">
    <citation type="journal article" date="2021" name="bioRxiv">
        <title>Whole Genome Assembly and Annotation of Northern Wild Rice, Zizania palustris L., Supports a Whole Genome Duplication in the Zizania Genus.</title>
        <authorList>
            <person name="Haas M."/>
            <person name="Kono T."/>
            <person name="Macchietto M."/>
            <person name="Millas R."/>
            <person name="McGilp L."/>
            <person name="Shao M."/>
            <person name="Duquette J."/>
            <person name="Hirsch C.N."/>
            <person name="Kimball J."/>
        </authorList>
    </citation>
    <scope>NUCLEOTIDE SEQUENCE</scope>
    <source>
        <tissue evidence="1">Fresh leaf tissue</tissue>
    </source>
</reference>
<organism evidence="1 2">
    <name type="scientific">Zizania palustris</name>
    <name type="common">Northern wild rice</name>
    <dbReference type="NCBI Taxonomy" id="103762"/>
    <lineage>
        <taxon>Eukaryota</taxon>
        <taxon>Viridiplantae</taxon>
        <taxon>Streptophyta</taxon>
        <taxon>Embryophyta</taxon>
        <taxon>Tracheophyta</taxon>
        <taxon>Spermatophyta</taxon>
        <taxon>Magnoliopsida</taxon>
        <taxon>Liliopsida</taxon>
        <taxon>Poales</taxon>
        <taxon>Poaceae</taxon>
        <taxon>BOP clade</taxon>
        <taxon>Oryzoideae</taxon>
        <taxon>Oryzeae</taxon>
        <taxon>Zizaniinae</taxon>
        <taxon>Zizania</taxon>
    </lineage>
</organism>
<name>A0A8J5T852_ZIZPA</name>
<gene>
    <name evidence="1" type="ORF">GUJ93_ZPchr0006g44703</name>
</gene>
<dbReference type="AlphaFoldDB" id="A0A8J5T852"/>
<protein>
    <submittedName>
        <fullName evidence="1">Uncharacterized protein</fullName>
    </submittedName>
</protein>
<evidence type="ECO:0000313" key="1">
    <source>
        <dbReference type="EMBL" id="KAG8074918.1"/>
    </source>
</evidence>
<dbReference type="EMBL" id="JAAALK010000283">
    <property type="protein sequence ID" value="KAG8074918.1"/>
    <property type="molecule type" value="Genomic_DNA"/>
</dbReference>
<proteinExistence type="predicted"/>
<keyword evidence="2" id="KW-1185">Reference proteome</keyword>
<accession>A0A8J5T852</accession>
<evidence type="ECO:0000313" key="2">
    <source>
        <dbReference type="Proteomes" id="UP000729402"/>
    </source>
</evidence>
<sequence>MTLTWPQLKKGQTVCAVPPTRRSQEAVVAMAVGRHRKDMSSWGSAQKVHHWQARKKHVALSIHQAGFGFEFLNFAVAASLNDADDQVDMEYRYSIMIFSMWQ</sequence>